<sequence length="163" mass="17487">EFETNRKRFIGRGRNTAGPAALDPRATLSGDAGPVLDPIGSLRTVVALAPGESRDVIYLLGAAVGREAIESLVTEIDDLDAASEYFTAVEDARSLGKWRCGAGGWSIPAHEESKSRIAKAESSHTYLARGQTLCPKSSRRCRQGASDCSLRIRSVVFGRWPGI</sequence>
<feature type="non-terminal residue" evidence="2">
    <location>
        <position position="163"/>
    </location>
</feature>
<dbReference type="EMBL" id="KF118312">
    <property type="protein sequence ID" value="AIA85573.1"/>
    <property type="molecule type" value="Genomic_DNA"/>
</dbReference>
<organism evidence="2">
    <name type="scientific">uncultured Rhizobium sp</name>
    <dbReference type="NCBI Taxonomy" id="155567"/>
    <lineage>
        <taxon>Bacteria</taxon>
        <taxon>Pseudomonadati</taxon>
        <taxon>Pseudomonadota</taxon>
        <taxon>Alphaproteobacteria</taxon>
        <taxon>Hyphomicrobiales</taxon>
        <taxon>Rhizobiaceae</taxon>
        <taxon>Rhizobium/Agrobacterium group</taxon>
        <taxon>Rhizobium</taxon>
        <taxon>environmental samples</taxon>
    </lineage>
</organism>
<evidence type="ECO:0000259" key="1">
    <source>
        <dbReference type="Pfam" id="PF06165"/>
    </source>
</evidence>
<dbReference type="InterPro" id="IPR011013">
    <property type="entry name" value="Gal_mutarotase_sf_dom"/>
</dbReference>
<feature type="non-terminal residue" evidence="2">
    <location>
        <position position="1"/>
    </location>
</feature>
<accession>A0A060BMR5</accession>
<dbReference type="SUPFAM" id="SSF74650">
    <property type="entry name" value="Galactose mutarotase-like"/>
    <property type="match status" value="1"/>
</dbReference>
<dbReference type="InterPro" id="IPR010383">
    <property type="entry name" value="Glyco_hydrolase_94_b-supersand"/>
</dbReference>
<reference evidence="2" key="1">
    <citation type="journal article" date="2013" name="Environ. Microbiol.">
        <title>Seasonally variable intestinal metagenomes of the red palm weevil (Rhynchophorus ferrugineus).</title>
        <authorList>
            <person name="Jia S."/>
            <person name="Zhang X."/>
            <person name="Zhang G."/>
            <person name="Yin A."/>
            <person name="Zhang S."/>
            <person name="Li F."/>
            <person name="Wang L."/>
            <person name="Zhao D."/>
            <person name="Yun Q."/>
            <person name="Tala"/>
            <person name="Wang J."/>
            <person name="Sun G."/>
            <person name="Baabdullah M."/>
            <person name="Yu X."/>
            <person name="Hu S."/>
            <person name="Al-Mssallem I.S."/>
            <person name="Yu J."/>
        </authorList>
    </citation>
    <scope>NUCLEOTIDE SEQUENCE</scope>
</reference>
<evidence type="ECO:0000313" key="2">
    <source>
        <dbReference type="EMBL" id="AIA85573.1"/>
    </source>
</evidence>
<name>A0A060BMR5_9HYPH</name>
<feature type="domain" description="Glycosyl hydrolase 94 supersandwich" evidence="1">
    <location>
        <begin position="1"/>
        <end position="77"/>
    </location>
</feature>
<protein>
    <submittedName>
        <fullName evidence="2">GT36_AF</fullName>
    </submittedName>
</protein>
<dbReference type="InterPro" id="IPR037018">
    <property type="entry name" value="GH65_N"/>
</dbReference>
<dbReference type="AlphaFoldDB" id="A0A060BMR5"/>
<dbReference type="Pfam" id="PF06165">
    <property type="entry name" value="GH94_b-supersand"/>
    <property type="match status" value="1"/>
</dbReference>
<proteinExistence type="predicted"/>
<dbReference type="Gene3D" id="2.70.98.40">
    <property type="entry name" value="Glycoside hydrolase, family 65, N-terminal domain"/>
    <property type="match status" value="1"/>
</dbReference>
<dbReference type="GO" id="GO:0005975">
    <property type="term" value="P:carbohydrate metabolic process"/>
    <property type="evidence" value="ECO:0007669"/>
    <property type="project" value="InterPro"/>
</dbReference>
<dbReference type="GO" id="GO:0030246">
    <property type="term" value="F:carbohydrate binding"/>
    <property type="evidence" value="ECO:0007669"/>
    <property type="project" value="InterPro"/>
</dbReference>
<dbReference type="GO" id="GO:0003824">
    <property type="term" value="F:catalytic activity"/>
    <property type="evidence" value="ECO:0007669"/>
    <property type="project" value="InterPro"/>
</dbReference>